<reference evidence="2 3" key="1">
    <citation type="journal article" date="2015" name="PLoS ONE">
        <title>Rice-Infecting Pseudomonas Genomes Are Highly Accessorized and Harbor Multiple Putative Virulence Mechanisms to Cause Sheath Brown Rot.</title>
        <authorList>
            <person name="Quibod I.L."/>
            <person name="Grande G."/>
            <person name="Oreiro E.G."/>
            <person name="Borja F.N."/>
            <person name="Dossa G.S."/>
            <person name="Mauleon R."/>
            <person name="Cruz C.V."/>
            <person name="Oliva R."/>
        </authorList>
    </citation>
    <scope>NUCLEOTIDE SEQUENCE [LARGE SCALE GENOMIC DNA]</scope>
    <source>
        <strain evidence="2 3">IRRI 6609</strain>
    </source>
</reference>
<comment type="caution">
    <text evidence="2">The sequence shown here is derived from an EMBL/GenBank/DDBJ whole genome shotgun (WGS) entry which is preliminary data.</text>
</comment>
<accession>A0A0N0E1M0</accession>
<sequence>MNTQLARLISDYQASVRMAVQLMQRSGFELPATPTDWLAADIPEQGTLEGGVRYFKYGHGCAVLLSTGAVSFDFGAQGQIDGFNVGRLAGFAASRLPGYGFATEDALKACFKAEVEQGALVYSGDVLYYVAGAAHSYAVDLYAGSPSRLEVESASYHEFLERWEQGLFAGQRLGQAFYNHFRLHRLADQACLQGLYEADGDKARALISRVFQIR</sequence>
<evidence type="ECO:0000313" key="3">
    <source>
        <dbReference type="Proteomes" id="UP000037931"/>
    </source>
</evidence>
<dbReference type="PATRIC" id="fig|50340.43.peg.3523"/>
<evidence type="ECO:0000259" key="1">
    <source>
        <dbReference type="Pfam" id="PF21837"/>
    </source>
</evidence>
<dbReference type="Proteomes" id="UP000037931">
    <property type="component" value="Unassembled WGS sequence"/>
</dbReference>
<dbReference type="Pfam" id="PF21837">
    <property type="entry name" value="DUF6896"/>
    <property type="match status" value="1"/>
</dbReference>
<name>A0A0N0E1M0_9PSED</name>
<evidence type="ECO:0000313" key="2">
    <source>
        <dbReference type="EMBL" id="KPA87853.1"/>
    </source>
</evidence>
<feature type="domain" description="DUF6896" evidence="1">
    <location>
        <begin position="6"/>
        <end position="129"/>
    </location>
</feature>
<organism evidence="2 3">
    <name type="scientific">Pseudomonas asplenii</name>
    <dbReference type="NCBI Taxonomy" id="53407"/>
    <lineage>
        <taxon>Bacteria</taxon>
        <taxon>Pseudomonadati</taxon>
        <taxon>Pseudomonadota</taxon>
        <taxon>Gammaproteobacteria</taxon>
        <taxon>Pseudomonadales</taxon>
        <taxon>Pseudomonadaceae</taxon>
        <taxon>Pseudomonas</taxon>
    </lineage>
</organism>
<dbReference type="EMBL" id="JSYZ01000026">
    <property type="protein sequence ID" value="KPA87853.1"/>
    <property type="molecule type" value="Genomic_DNA"/>
</dbReference>
<proteinExistence type="predicted"/>
<gene>
    <name evidence="2" type="ORF">PF66_05811</name>
</gene>
<protein>
    <recommendedName>
        <fullName evidence="1">DUF6896 domain-containing protein</fullName>
    </recommendedName>
</protein>
<keyword evidence="3" id="KW-1185">Reference proteome</keyword>
<dbReference type="InterPro" id="IPR054191">
    <property type="entry name" value="DUF6896"/>
</dbReference>
<dbReference type="AlphaFoldDB" id="A0A0N0E1M0"/>